<sequence>MSSRLLRLNTFWGEPANFRFEGHFTPNHNSSADSSTSIGSDLHLSIGSENFPMKTRFSYGSDEFP</sequence>
<evidence type="ECO:0000313" key="1">
    <source>
        <dbReference type="EMBL" id="TYI22765.1"/>
    </source>
</evidence>
<name>A0A5D2Q557_GOSTO</name>
<dbReference type="EMBL" id="CM017615">
    <property type="protein sequence ID" value="TYI22765.1"/>
    <property type="molecule type" value="Genomic_DNA"/>
</dbReference>
<evidence type="ECO:0000313" key="2">
    <source>
        <dbReference type="Proteomes" id="UP000322667"/>
    </source>
</evidence>
<reference evidence="1 2" key="1">
    <citation type="submission" date="2019-07" db="EMBL/GenBank/DDBJ databases">
        <title>WGS assembly of Gossypium tomentosum.</title>
        <authorList>
            <person name="Chen Z.J."/>
            <person name="Sreedasyam A."/>
            <person name="Ando A."/>
            <person name="Song Q."/>
            <person name="De L."/>
            <person name="Hulse-Kemp A."/>
            <person name="Ding M."/>
            <person name="Ye W."/>
            <person name="Kirkbride R."/>
            <person name="Jenkins J."/>
            <person name="Plott C."/>
            <person name="Lovell J."/>
            <person name="Lin Y.-M."/>
            <person name="Vaughn R."/>
            <person name="Liu B."/>
            <person name="Li W."/>
            <person name="Simpson S."/>
            <person name="Scheffler B."/>
            <person name="Saski C."/>
            <person name="Grover C."/>
            <person name="Hu G."/>
            <person name="Conover J."/>
            <person name="Carlson J."/>
            <person name="Shu S."/>
            <person name="Boston L."/>
            <person name="Williams M."/>
            <person name="Peterson D."/>
            <person name="Mcgee K."/>
            <person name="Jones D."/>
            <person name="Wendel J."/>
            <person name="Stelly D."/>
            <person name="Grimwood J."/>
            <person name="Schmutz J."/>
        </authorList>
    </citation>
    <scope>NUCLEOTIDE SEQUENCE [LARGE SCALE GENOMIC DNA]</scope>
    <source>
        <strain evidence="1">7179.01</strain>
    </source>
</reference>
<proteinExistence type="predicted"/>
<gene>
    <name evidence="1" type="ORF">ES332_A06G125900v1</name>
</gene>
<protein>
    <submittedName>
        <fullName evidence="1">Uncharacterized protein</fullName>
    </submittedName>
</protein>
<dbReference type="AlphaFoldDB" id="A0A5D2Q557"/>
<dbReference type="Proteomes" id="UP000322667">
    <property type="component" value="Chromosome A06"/>
</dbReference>
<accession>A0A5D2Q557</accession>
<keyword evidence="2" id="KW-1185">Reference proteome</keyword>
<organism evidence="1 2">
    <name type="scientific">Gossypium tomentosum</name>
    <name type="common">Hawaiian cotton</name>
    <name type="synonym">Gossypium sandvicense</name>
    <dbReference type="NCBI Taxonomy" id="34277"/>
    <lineage>
        <taxon>Eukaryota</taxon>
        <taxon>Viridiplantae</taxon>
        <taxon>Streptophyta</taxon>
        <taxon>Embryophyta</taxon>
        <taxon>Tracheophyta</taxon>
        <taxon>Spermatophyta</taxon>
        <taxon>Magnoliopsida</taxon>
        <taxon>eudicotyledons</taxon>
        <taxon>Gunneridae</taxon>
        <taxon>Pentapetalae</taxon>
        <taxon>rosids</taxon>
        <taxon>malvids</taxon>
        <taxon>Malvales</taxon>
        <taxon>Malvaceae</taxon>
        <taxon>Malvoideae</taxon>
        <taxon>Gossypium</taxon>
    </lineage>
</organism>